<proteinExistence type="predicted"/>
<evidence type="ECO:0000313" key="3">
    <source>
        <dbReference type="EMBL" id="KAF3605679.1"/>
    </source>
</evidence>
<protein>
    <submittedName>
        <fullName evidence="2">Uncharacterized protein</fullName>
    </submittedName>
</protein>
<dbReference type="EMBL" id="QGKV02000297">
    <property type="protein sequence ID" value="KAF3605679.1"/>
    <property type="molecule type" value="Genomic_DNA"/>
</dbReference>
<reference evidence="2" key="1">
    <citation type="submission" date="2019-12" db="EMBL/GenBank/DDBJ databases">
        <authorList>
            <person name="Studholme D.J."/>
            <person name="Sarris P."/>
        </authorList>
    </citation>
    <scope>NUCLEOTIDE SEQUENCE</scope>
    <source>
        <strain evidence="2">PFS-1207/04</strain>
        <tissue evidence="2">Leaf</tissue>
    </source>
</reference>
<evidence type="ECO:0000256" key="1">
    <source>
        <dbReference type="SAM" id="MobiDB-lite"/>
    </source>
</evidence>
<reference evidence="2 4" key="2">
    <citation type="journal article" date="2020" name="BMC Genomics">
        <title>Intraspecific diversification of the crop wild relative Brassica cretica Lam. using demographic model selection.</title>
        <authorList>
            <person name="Kioukis A."/>
            <person name="Michalopoulou V.A."/>
            <person name="Briers L."/>
            <person name="Pirintsos S."/>
            <person name="Studholme D.J."/>
            <person name="Pavlidis P."/>
            <person name="Sarris P.F."/>
        </authorList>
    </citation>
    <scope>NUCLEOTIDE SEQUENCE [LARGE SCALE GENOMIC DNA]</scope>
    <source>
        <strain evidence="4">cv. PFS-1207/04</strain>
        <strain evidence="2">PFS-1207/04</strain>
    </source>
</reference>
<dbReference type="EMBL" id="QGKV02000649">
    <property type="protein sequence ID" value="KAF3578666.1"/>
    <property type="molecule type" value="Genomic_DNA"/>
</dbReference>
<name>A0ABQ7DNS9_BRACR</name>
<keyword evidence="4" id="KW-1185">Reference proteome</keyword>
<organism evidence="2 4">
    <name type="scientific">Brassica cretica</name>
    <name type="common">Mustard</name>
    <dbReference type="NCBI Taxonomy" id="69181"/>
    <lineage>
        <taxon>Eukaryota</taxon>
        <taxon>Viridiplantae</taxon>
        <taxon>Streptophyta</taxon>
        <taxon>Embryophyta</taxon>
        <taxon>Tracheophyta</taxon>
        <taxon>Spermatophyta</taxon>
        <taxon>Magnoliopsida</taxon>
        <taxon>eudicotyledons</taxon>
        <taxon>Gunneridae</taxon>
        <taxon>Pentapetalae</taxon>
        <taxon>rosids</taxon>
        <taxon>malvids</taxon>
        <taxon>Brassicales</taxon>
        <taxon>Brassicaceae</taxon>
        <taxon>Brassiceae</taxon>
        <taxon>Brassica</taxon>
    </lineage>
</organism>
<gene>
    <name evidence="2" type="ORF">DY000_02028956</name>
    <name evidence="3" type="ORF">DY000_02049511</name>
</gene>
<comment type="caution">
    <text evidence="2">The sequence shown here is derived from an EMBL/GenBank/DDBJ whole genome shotgun (WGS) entry which is preliminary data.</text>
</comment>
<feature type="region of interest" description="Disordered" evidence="1">
    <location>
        <begin position="1"/>
        <end position="77"/>
    </location>
</feature>
<sequence>MGPKAQRETVEEDASSTPTCSDARRPINTRLEWKARASSGVREHARRSSAISEAKLEKKPLNQNSPQTQDDEPTLTDLRFEEGIATAYD</sequence>
<evidence type="ECO:0000313" key="2">
    <source>
        <dbReference type="EMBL" id="KAF3578666.1"/>
    </source>
</evidence>
<dbReference type="Proteomes" id="UP000266723">
    <property type="component" value="Unassembled WGS sequence"/>
</dbReference>
<accession>A0ABQ7DNS9</accession>
<evidence type="ECO:0000313" key="4">
    <source>
        <dbReference type="Proteomes" id="UP000266723"/>
    </source>
</evidence>